<reference evidence="2" key="1">
    <citation type="journal article" date="2020" name="G3 (Bethesda)">
        <title>High-Quality Assemblies for Three Invasive Social Wasps from the &lt;i&gt;Vespula&lt;/i&gt; Genus.</title>
        <authorList>
            <person name="Harrop T.W.R."/>
            <person name="Guhlin J."/>
            <person name="McLaughlin G.M."/>
            <person name="Permina E."/>
            <person name="Stockwell P."/>
            <person name="Gilligan J."/>
            <person name="Le Lec M.F."/>
            <person name="Gruber M.A.M."/>
            <person name="Quinn O."/>
            <person name="Lovegrove M."/>
            <person name="Duncan E.J."/>
            <person name="Remnant E.J."/>
            <person name="Van Eeckhoven J."/>
            <person name="Graham B."/>
            <person name="Knapp R.A."/>
            <person name="Langford K.W."/>
            <person name="Kronenberg Z."/>
            <person name="Press M.O."/>
            <person name="Eacker S.M."/>
            <person name="Wilson-Rankin E.E."/>
            <person name="Purcell J."/>
            <person name="Lester P.J."/>
            <person name="Dearden P.K."/>
        </authorList>
    </citation>
    <scope>NUCLEOTIDE SEQUENCE</scope>
    <source>
        <strain evidence="2">Marl-1</strain>
    </source>
</reference>
<evidence type="ECO:0000313" key="2">
    <source>
        <dbReference type="EMBL" id="KAF7394516.1"/>
    </source>
</evidence>
<dbReference type="Proteomes" id="UP000614350">
    <property type="component" value="Unassembled WGS sequence"/>
</dbReference>
<keyword evidence="3" id="KW-1185">Reference proteome</keyword>
<name>A0A834JZL7_VESVU</name>
<dbReference type="AlphaFoldDB" id="A0A834JZL7"/>
<gene>
    <name evidence="2" type="ORF">HZH66_007690</name>
</gene>
<organism evidence="2 3">
    <name type="scientific">Vespula vulgaris</name>
    <name type="common">Yellow jacket</name>
    <name type="synonym">Wasp</name>
    <dbReference type="NCBI Taxonomy" id="7454"/>
    <lineage>
        <taxon>Eukaryota</taxon>
        <taxon>Metazoa</taxon>
        <taxon>Ecdysozoa</taxon>
        <taxon>Arthropoda</taxon>
        <taxon>Hexapoda</taxon>
        <taxon>Insecta</taxon>
        <taxon>Pterygota</taxon>
        <taxon>Neoptera</taxon>
        <taxon>Endopterygota</taxon>
        <taxon>Hymenoptera</taxon>
        <taxon>Apocrita</taxon>
        <taxon>Aculeata</taxon>
        <taxon>Vespoidea</taxon>
        <taxon>Vespidae</taxon>
        <taxon>Vespinae</taxon>
        <taxon>Vespula</taxon>
    </lineage>
</organism>
<accession>A0A834JZL7</accession>
<feature type="region of interest" description="Disordered" evidence="1">
    <location>
        <begin position="42"/>
        <end position="62"/>
    </location>
</feature>
<comment type="caution">
    <text evidence="2">The sequence shown here is derived from an EMBL/GenBank/DDBJ whole genome shotgun (WGS) entry which is preliminary data.</text>
</comment>
<protein>
    <submittedName>
        <fullName evidence="2">Uncharacterized protein</fullName>
    </submittedName>
</protein>
<evidence type="ECO:0000256" key="1">
    <source>
        <dbReference type="SAM" id="MobiDB-lite"/>
    </source>
</evidence>
<sequence length="303" mass="34966">MEGKRSSLGGDNGSPMVGWRRVRARYEAELGLVCEQASEFDPSSEGHATFHPAFPERATGLKSPNGRALVAALSTRQESAATEDLRERRLRYRRWETSGRTSAPIEHRRKHQSTKMDSFVSRIRRSLASKVAQNLMRSNEKGRKTREKIKPMQPSGRITKERFPTYEMNDDELLWCFRFLRNYKKTYVSCYPKFYSLDKYCLDKSDCIDFNKYNTQHFDFHNSVISNCLSLSSDTLENKIVNLCINLRNGRVFLNDLEEIIQIYEKTSNAPSNNVDLILLKCCGESLPNVDLPTRRKLTSQIT</sequence>
<proteinExistence type="predicted"/>
<dbReference type="EMBL" id="JACSEA010000008">
    <property type="protein sequence ID" value="KAF7394516.1"/>
    <property type="molecule type" value="Genomic_DNA"/>
</dbReference>
<evidence type="ECO:0000313" key="3">
    <source>
        <dbReference type="Proteomes" id="UP000614350"/>
    </source>
</evidence>